<evidence type="ECO:0000256" key="1">
    <source>
        <dbReference type="SAM" id="MobiDB-lite"/>
    </source>
</evidence>
<reference evidence="4" key="1">
    <citation type="submission" date="2025-08" db="UniProtKB">
        <authorList>
            <consortium name="RefSeq"/>
        </authorList>
    </citation>
    <scope>IDENTIFICATION</scope>
    <source>
        <tissue evidence="4">Testes</tissue>
    </source>
</reference>
<dbReference type="InterPro" id="IPR040187">
    <property type="entry name" value="OCAD1/2"/>
</dbReference>
<evidence type="ECO:0000313" key="4">
    <source>
        <dbReference type="RefSeq" id="XP_002733082.1"/>
    </source>
</evidence>
<feature type="region of interest" description="Disordered" evidence="1">
    <location>
        <begin position="1"/>
        <end position="26"/>
    </location>
</feature>
<proteinExistence type="predicted"/>
<feature type="compositionally biased region" description="Basic and acidic residues" evidence="1">
    <location>
        <begin position="196"/>
        <end position="210"/>
    </location>
</feature>
<keyword evidence="3" id="KW-1185">Reference proteome</keyword>
<evidence type="ECO:0000313" key="3">
    <source>
        <dbReference type="Proteomes" id="UP000694865"/>
    </source>
</evidence>
<accession>A0ABM0GMB8</accession>
<gene>
    <name evidence="4" type="primary">LOC100376410</name>
</gene>
<feature type="domain" description="OCIA" evidence="2">
    <location>
        <begin position="34"/>
        <end position="117"/>
    </location>
</feature>
<organism evidence="3 4">
    <name type="scientific">Saccoglossus kowalevskii</name>
    <name type="common">Acorn worm</name>
    <dbReference type="NCBI Taxonomy" id="10224"/>
    <lineage>
        <taxon>Eukaryota</taxon>
        <taxon>Metazoa</taxon>
        <taxon>Hemichordata</taxon>
        <taxon>Enteropneusta</taxon>
        <taxon>Harrimaniidae</taxon>
        <taxon>Saccoglossus</taxon>
    </lineage>
</organism>
<dbReference type="PANTHER" id="PTHR13336:SF3">
    <property type="entry name" value="OCIA DOMAIN-CONTAINING PROTEIN 1"/>
    <property type="match status" value="1"/>
</dbReference>
<dbReference type="Proteomes" id="UP000694865">
    <property type="component" value="Unplaced"/>
</dbReference>
<dbReference type="Pfam" id="PF07051">
    <property type="entry name" value="OCIA"/>
    <property type="match status" value="1"/>
</dbReference>
<dbReference type="RefSeq" id="XP_002733082.1">
    <property type="nucleotide sequence ID" value="XM_002733036.2"/>
</dbReference>
<dbReference type="GeneID" id="100376410"/>
<protein>
    <submittedName>
        <fullName evidence="4">OCIA domain-containing protein 1-like</fullName>
    </submittedName>
</protein>
<evidence type="ECO:0000259" key="2">
    <source>
        <dbReference type="Pfam" id="PF07051"/>
    </source>
</evidence>
<name>A0ABM0GMB8_SACKO</name>
<feature type="compositionally biased region" description="Polar residues" evidence="1">
    <location>
        <begin position="229"/>
        <end position="243"/>
    </location>
</feature>
<feature type="compositionally biased region" description="Basic and acidic residues" evidence="1">
    <location>
        <begin position="172"/>
        <end position="183"/>
    </location>
</feature>
<dbReference type="InterPro" id="IPR009764">
    <property type="entry name" value="OCIA_dom"/>
</dbReference>
<sequence>MATSHPEVGADHGPGGSPGPPYSRRFSNKQAAPYVFSEEEKMVLKECSKMSSIRAVFGSACFASLAFFLVKSGKISASPKYGPVPKMLYASFFGYVFGKISYINECKEKMMKLENSPLAEAIRNKRSFESLRQSDSQQDQTEYGATSSVLQYESTNEMPLSSPDVFTNMDVDPTKEPSQRDDQNTVSAFGPIPLPEDEKVMKPKTYEELRKKHRQESRAPSSYGYGLFPSSSRTPEQSTTAGKKSNEFNSDEYFGSPSTAGKHVNKYGDVIDD</sequence>
<feature type="region of interest" description="Disordered" evidence="1">
    <location>
        <begin position="152"/>
        <end position="273"/>
    </location>
</feature>
<dbReference type="PANTHER" id="PTHR13336">
    <property type="entry name" value="OVARIAN CARCINOMA IMMUNOREACTIVE ANTIGEN"/>
    <property type="match status" value="1"/>
</dbReference>